<accession>A0A9Q0N9W0</accession>
<evidence type="ECO:0000313" key="29">
    <source>
        <dbReference type="Proteomes" id="UP001151699"/>
    </source>
</evidence>
<keyword evidence="7 26" id="KW-0812">Transmembrane</keyword>
<dbReference type="GO" id="GO:0046942">
    <property type="term" value="P:carboxylic acid transport"/>
    <property type="evidence" value="ECO:0007669"/>
    <property type="project" value="UniProtKB-ARBA"/>
</dbReference>
<evidence type="ECO:0000256" key="6">
    <source>
        <dbReference type="ARBA" id="ARBA00022475"/>
    </source>
</evidence>
<evidence type="ECO:0000256" key="12">
    <source>
        <dbReference type="ARBA" id="ARBA00023180"/>
    </source>
</evidence>
<keyword evidence="29" id="KW-1185">Reference proteome</keyword>
<keyword evidence="6" id="KW-1003">Cell membrane</keyword>
<evidence type="ECO:0000256" key="3">
    <source>
        <dbReference type="ARBA" id="ARBA00004638"/>
    </source>
</evidence>
<organism evidence="28 29">
    <name type="scientific">Pseudolycoriella hygida</name>
    <dbReference type="NCBI Taxonomy" id="35572"/>
    <lineage>
        <taxon>Eukaryota</taxon>
        <taxon>Metazoa</taxon>
        <taxon>Ecdysozoa</taxon>
        <taxon>Arthropoda</taxon>
        <taxon>Hexapoda</taxon>
        <taxon>Insecta</taxon>
        <taxon>Pterygota</taxon>
        <taxon>Neoptera</taxon>
        <taxon>Endopterygota</taxon>
        <taxon>Diptera</taxon>
        <taxon>Nematocera</taxon>
        <taxon>Sciaroidea</taxon>
        <taxon>Sciaridae</taxon>
        <taxon>Pseudolycoriella</taxon>
    </lineage>
</organism>
<evidence type="ECO:0000256" key="19">
    <source>
        <dbReference type="ARBA" id="ARBA00051447"/>
    </source>
</evidence>
<evidence type="ECO:0000256" key="9">
    <source>
        <dbReference type="ARBA" id="ARBA00022989"/>
    </source>
</evidence>
<dbReference type="OrthoDB" id="2985014at2759"/>
<evidence type="ECO:0000313" key="28">
    <source>
        <dbReference type="EMBL" id="KAJ6646457.1"/>
    </source>
</evidence>
<evidence type="ECO:0000256" key="4">
    <source>
        <dbReference type="ARBA" id="ARBA00004656"/>
    </source>
</evidence>
<reference evidence="28" key="1">
    <citation type="submission" date="2022-07" db="EMBL/GenBank/DDBJ databases">
        <authorList>
            <person name="Trinca V."/>
            <person name="Uliana J.V.C."/>
            <person name="Torres T.T."/>
            <person name="Ward R.J."/>
            <person name="Monesi N."/>
        </authorList>
    </citation>
    <scope>NUCLEOTIDE SEQUENCE</scope>
    <source>
        <strain evidence="28">HSMRA1968</strain>
        <tissue evidence="28">Whole embryos</tissue>
    </source>
</reference>
<feature type="transmembrane region" description="Helical" evidence="26">
    <location>
        <begin position="25"/>
        <end position="50"/>
    </location>
</feature>
<evidence type="ECO:0000256" key="18">
    <source>
        <dbReference type="ARBA" id="ARBA00051403"/>
    </source>
</evidence>
<keyword evidence="14" id="KW-0968">Cytoplasmic vesicle</keyword>
<feature type="transmembrane region" description="Helical" evidence="26">
    <location>
        <begin position="97"/>
        <end position="116"/>
    </location>
</feature>
<dbReference type="GO" id="GO:0016323">
    <property type="term" value="C:basolateral plasma membrane"/>
    <property type="evidence" value="ECO:0007669"/>
    <property type="project" value="UniProtKB-SubCell"/>
</dbReference>
<dbReference type="InterPro" id="IPR036259">
    <property type="entry name" value="MFS_trans_sf"/>
</dbReference>
<feature type="transmembrane region" description="Helical" evidence="26">
    <location>
        <begin position="70"/>
        <end position="90"/>
    </location>
</feature>
<dbReference type="PANTHER" id="PTHR11662">
    <property type="entry name" value="SOLUTE CARRIER FAMILY 17"/>
    <property type="match status" value="1"/>
</dbReference>
<dbReference type="SUPFAM" id="SSF103473">
    <property type="entry name" value="MFS general substrate transporter"/>
    <property type="match status" value="1"/>
</dbReference>
<keyword evidence="5" id="KW-0813">Transport</keyword>
<evidence type="ECO:0000256" key="15">
    <source>
        <dbReference type="ARBA" id="ARBA00050101"/>
    </source>
</evidence>
<evidence type="ECO:0000256" key="21">
    <source>
        <dbReference type="ARBA" id="ARBA00056891"/>
    </source>
</evidence>
<comment type="function">
    <text evidence="21">Receptor for CM101, a polysaccharide produced by group B Streptococcus with antipathoangiogenic properties.</text>
</comment>
<protein>
    <recommendedName>
        <fullName evidence="22">Sialin</fullName>
    </recommendedName>
    <alternativeName>
        <fullName evidence="25">H(+)/nitrate cotransporter</fullName>
    </alternativeName>
    <alternativeName>
        <fullName evidence="23">H(+)/sialic acid cotransporter</fullName>
    </alternativeName>
    <alternativeName>
        <fullName evidence="24">Vesicular excitatory amino acid transporter</fullName>
    </alternativeName>
</protein>
<evidence type="ECO:0000256" key="17">
    <source>
        <dbReference type="ARBA" id="ARBA00050625"/>
    </source>
</evidence>
<dbReference type="Gene3D" id="1.20.1250.20">
    <property type="entry name" value="MFS general substrate transporter like domains"/>
    <property type="match status" value="2"/>
</dbReference>
<evidence type="ECO:0000256" key="23">
    <source>
        <dbReference type="ARBA" id="ARBA00080244"/>
    </source>
</evidence>
<comment type="catalytic activity">
    <reaction evidence="16">
        <text>L-aspartate(out) = L-aspartate(in)</text>
        <dbReference type="Rhea" id="RHEA:66332"/>
        <dbReference type="ChEBI" id="CHEBI:29991"/>
    </reaction>
    <physiologicalReaction direction="left-to-right" evidence="16">
        <dbReference type="Rhea" id="RHEA:66333"/>
    </physiologicalReaction>
</comment>
<dbReference type="GO" id="GO:0015293">
    <property type="term" value="F:symporter activity"/>
    <property type="evidence" value="ECO:0007669"/>
    <property type="project" value="UniProtKB-KW"/>
</dbReference>
<evidence type="ECO:0000256" key="14">
    <source>
        <dbReference type="ARBA" id="ARBA00023329"/>
    </source>
</evidence>
<feature type="transmembrane region" description="Helical" evidence="26">
    <location>
        <begin position="128"/>
        <end position="148"/>
    </location>
</feature>
<feature type="transmembrane region" description="Helical" evidence="26">
    <location>
        <begin position="330"/>
        <end position="349"/>
    </location>
</feature>
<evidence type="ECO:0000256" key="10">
    <source>
        <dbReference type="ARBA" id="ARBA00023018"/>
    </source>
</evidence>
<evidence type="ECO:0000256" key="25">
    <source>
        <dbReference type="ARBA" id="ARBA00081925"/>
    </source>
</evidence>
<comment type="caution">
    <text evidence="28">The sequence shown here is derived from an EMBL/GenBank/DDBJ whole genome shotgun (WGS) entry which is preliminary data.</text>
</comment>
<keyword evidence="12" id="KW-0325">Glycoprotein</keyword>
<evidence type="ECO:0000256" key="26">
    <source>
        <dbReference type="SAM" id="Phobius"/>
    </source>
</evidence>
<keyword evidence="8" id="KW-0769">Symport</keyword>
<evidence type="ECO:0000256" key="5">
    <source>
        <dbReference type="ARBA" id="ARBA00022448"/>
    </source>
</evidence>
<dbReference type="FunFam" id="1.20.1250.20:FF:000067">
    <property type="entry name" value="sialin isoform X2"/>
    <property type="match status" value="1"/>
</dbReference>
<comment type="catalytic activity">
    <reaction evidence="18">
        <text>N-acetyl-L-aspartyl-L-glutamate(out) = N-acetyl-L-aspartyl-L-glutamate(in)</text>
        <dbReference type="Rhea" id="RHEA:72599"/>
        <dbReference type="ChEBI" id="CHEBI:76931"/>
    </reaction>
    <physiologicalReaction direction="left-to-right" evidence="18">
        <dbReference type="Rhea" id="RHEA:72600"/>
    </physiologicalReaction>
</comment>
<evidence type="ECO:0000256" key="11">
    <source>
        <dbReference type="ARBA" id="ARBA00023136"/>
    </source>
</evidence>
<evidence type="ECO:0000256" key="16">
    <source>
        <dbReference type="ARBA" id="ARBA00050554"/>
    </source>
</evidence>
<feature type="transmembrane region" description="Helical" evidence="26">
    <location>
        <begin position="304"/>
        <end position="324"/>
    </location>
</feature>
<name>A0A9Q0N9W0_9DIPT</name>
<evidence type="ECO:0000256" key="7">
    <source>
        <dbReference type="ARBA" id="ARBA00022692"/>
    </source>
</evidence>
<dbReference type="PROSITE" id="PS50850">
    <property type="entry name" value="MFS"/>
    <property type="match status" value="1"/>
</dbReference>
<keyword evidence="11 26" id="KW-0472">Membrane</keyword>
<dbReference type="Proteomes" id="UP001151699">
    <property type="component" value="Chromosome A"/>
</dbReference>
<dbReference type="PANTHER" id="PTHR11662:SF455">
    <property type="entry name" value="GH23975P"/>
    <property type="match status" value="1"/>
</dbReference>
<dbReference type="InterPro" id="IPR050382">
    <property type="entry name" value="MFS_Na/Anion_cotransporter"/>
</dbReference>
<dbReference type="EMBL" id="WJQU01000001">
    <property type="protein sequence ID" value="KAJ6646457.1"/>
    <property type="molecule type" value="Genomic_DNA"/>
</dbReference>
<feature type="domain" description="Major facilitator superfamily (MFS) profile" evidence="27">
    <location>
        <begin position="26"/>
        <end position="419"/>
    </location>
</feature>
<evidence type="ECO:0000256" key="22">
    <source>
        <dbReference type="ARBA" id="ARBA00069713"/>
    </source>
</evidence>
<feature type="transmembrane region" description="Helical" evidence="26">
    <location>
        <begin position="361"/>
        <end position="383"/>
    </location>
</feature>
<proteinExistence type="predicted"/>
<feature type="transmembrane region" description="Helical" evidence="26">
    <location>
        <begin position="160"/>
        <end position="181"/>
    </location>
</feature>
<evidence type="ECO:0000256" key="24">
    <source>
        <dbReference type="ARBA" id="ARBA00081195"/>
    </source>
</evidence>
<keyword evidence="13" id="KW-0458">Lysosome</keyword>
<evidence type="ECO:0000256" key="2">
    <source>
        <dbReference type="ARBA" id="ARBA00004554"/>
    </source>
</evidence>
<gene>
    <name evidence="28" type="primary">SLC17A5_3</name>
    <name evidence="28" type="ORF">Bhyg_01668</name>
</gene>
<keyword evidence="10" id="KW-0770">Synapse</keyword>
<dbReference type="GO" id="GO:0005765">
    <property type="term" value="C:lysosomal membrane"/>
    <property type="evidence" value="ECO:0007669"/>
    <property type="project" value="UniProtKB-SubCell"/>
</dbReference>
<comment type="subcellular location">
    <subcellularLocation>
        <location evidence="2">Basolateral cell membrane</location>
        <topology evidence="2">Multi-pass membrane protein</topology>
    </subcellularLocation>
    <subcellularLocation>
        <location evidence="3">Cytoplasmic vesicle</location>
        <location evidence="3">Secretory vesicle membrane</location>
        <topology evidence="3">Multi-pass membrane protein</topology>
    </subcellularLocation>
    <subcellularLocation>
        <location evidence="1">Cytoplasmic vesicle</location>
        <location evidence="1">Secretory vesicle</location>
        <location evidence="1">Synaptic vesicle membrane</location>
    </subcellularLocation>
    <subcellularLocation>
        <location evidence="4">Lysosome membrane</location>
    </subcellularLocation>
</comment>
<keyword evidence="9 26" id="KW-1133">Transmembrane helix</keyword>
<dbReference type="Pfam" id="PF07690">
    <property type="entry name" value="MFS_1"/>
    <property type="match status" value="1"/>
</dbReference>
<feature type="transmembrane region" description="Helical" evidence="26">
    <location>
        <begin position="187"/>
        <end position="207"/>
    </location>
</feature>
<evidence type="ECO:0000256" key="8">
    <source>
        <dbReference type="ARBA" id="ARBA00022847"/>
    </source>
</evidence>
<evidence type="ECO:0000259" key="27">
    <source>
        <dbReference type="PROSITE" id="PS50850"/>
    </source>
</evidence>
<comment type="catalytic activity">
    <reaction evidence="20">
        <text>D-glucuronate(out) + H(+)(out) = D-glucuronate(in) + H(+)(in)</text>
        <dbReference type="Rhea" id="RHEA:72591"/>
        <dbReference type="ChEBI" id="CHEBI:15378"/>
        <dbReference type="ChEBI" id="CHEBI:58720"/>
    </reaction>
    <physiologicalReaction direction="left-to-right" evidence="20">
        <dbReference type="Rhea" id="RHEA:72592"/>
    </physiologicalReaction>
</comment>
<comment type="catalytic activity">
    <reaction evidence="19">
        <text>L-glutamate(out) = L-glutamate(in)</text>
        <dbReference type="Rhea" id="RHEA:66336"/>
        <dbReference type="ChEBI" id="CHEBI:29985"/>
    </reaction>
    <physiologicalReaction direction="left-to-right" evidence="19">
        <dbReference type="Rhea" id="RHEA:66337"/>
    </physiologicalReaction>
</comment>
<evidence type="ECO:0000256" key="20">
    <source>
        <dbReference type="ARBA" id="ARBA00051612"/>
    </source>
</evidence>
<feature type="transmembrane region" description="Helical" evidence="26">
    <location>
        <begin position="395"/>
        <end position="414"/>
    </location>
</feature>
<dbReference type="GO" id="GO:0006820">
    <property type="term" value="P:monoatomic anion transport"/>
    <property type="evidence" value="ECO:0007669"/>
    <property type="project" value="TreeGrafter"/>
</dbReference>
<comment type="catalytic activity">
    <reaction evidence="17">
        <text>N-acetylneuraminate(in) + H(+)(in) = N-acetylneuraminate(out) + H(+)(out)</text>
        <dbReference type="Rhea" id="RHEA:28987"/>
        <dbReference type="ChEBI" id="CHEBI:15378"/>
        <dbReference type="ChEBI" id="CHEBI:35418"/>
    </reaction>
    <physiologicalReaction direction="right-to-left" evidence="17">
        <dbReference type="Rhea" id="RHEA:28989"/>
    </physiologicalReaction>
</comment>
<evidence type="ECO:0000256" key="13">
    <source>
        <dbReference type="ARBA" id="ARBA00023228"/>
    </source>
</evidence>
<sequence>MAQKNSSIKLEPEPLGWKFWEKRRYIIVLLAFLGYFSSYSLRVNLSVAIVAMSSSDDDNSLNWTLQDRGVILSSFYWGYILTQFIGGIFAKRFGGNLILGIGIGVPAVLSLITPWVGKTVTAMVVIRILQGLFGGVTFPCIHDIWFYWAPIPERSRMTAIAYAGMFIGTVVTMPASAYLASSLGWESIFYVFGGLGVLWHIVWIIIVRSAPHKDRFISDAELKYIQSTVSVEKEGKTIIPWKSLITSKPVYGITIAQFALNWGYNTMLTQMPSFLADTLNYDLASSGFLSGAPYLTMAILVRKYYVCGSSVVQTLCMVAAGFFIDPVWSVVLIIVAVGVGGFTTSGYSTNPLDIAPDFASVILGFSNTFSCLTGIISPILTGVLVQNQTIDEWRIVLYIAGGIYIVGGVIYWFWCSGELQSWSQTKKDAAVEKGGE</sequence>
<dbReference type="InterPro" id="IPR020846">
    <property type="entry name" value="MFS_dom"/>
</dbReference>
<dbReference type="InterPro" id="IPR011701">
    <property type="entry name" value="MFS"/>
</dbReference>
<evidence type="ECO:0000256" key="1">
    <source>
        <dbReference type="ARBA" id="ARBA00004432"/>
    </source>
</evidence>
<dbReference type="GO" id="GO:0030672">
    <property type="term" value="C:synaptic vesicle membrane"/>
    <property type="evidence" value="ECO:0007669"/>
    <property type="project" value="UniProtKB-SubCell"/>
</dbReference>
<dbReference type="CDD" id="cd17318">
    <property type="entry name" value="MFS_SLC17"/>
    <property type="match status" value="1"/>
</dbReference>
<dbReference type="FunFam" id="1.20.1250.20:FF:000003">
    <property type="entry name" value="Solute carrier family 17 member 3"/>
    <property type="match status" value="1"/>
</dbReference>
<comment type="catalytic activity">
    <reaction evidence="15">
        <text>2 nitrate(out) + H(+)(out) = 2 nitrate(in) + H(+)(in)</text>
        <dbReference type="Rhea" id="RHEA:71539"/>
        <dbReference type="ChEBI" id="CHEBI:15378"/>
        <dbReference type="ChEBI" id="CHEBI:17632"/>
    </reaction>
    <physiologicalReaction direction="left-to-right" evidence="15">
        <dbReference type="Rhea" id="RHEA:71540"/>
    </physiologicalReaction>
</comment>
<dbReference type="AlphaFoldDB" id="A0A9Q0N9W0"/>